<accession>A0A482WS07</accession>
<evidence type="ECO:0000313" key="4">
    <source>
        <dbReference type="Proteomes" id="UP000291343"/>
    </source>
</evidence>
<name>A0A482WS07_LAOST</name>
<dbReference type="OrthoDB" id="7733275at2759"/>
<dbReference type="STRING" id="195883.A0A482WS07"/>
<keyword evidence="2" id="KW-0472">Membrane</keyword>
<feature type="transmembrane region" description="Helical" evidence="2">
    <location>
        <begin position="43"/>
        <end position="64"/>
    </location>
</feature>
<keyword evidence="4" id="KW-1185">Reference proteome</keyword>
<dbReference type="InParanoid" id="A0A482WS07"/>
<feature type="transmembrane region" description="Helical" evidence="2">
    <location>
        <begin position="102"/>
        <end position="124"/>
    </location>
</feature>
<proteinExistence type="predicted"/>
<feature type="transmembrane region" description="Helical" evidence="2">
    <location>
        <begin position="70"/>
        <end position="90"/>
    </location>
</feature>
<feature type="region of interest" description="Disordered" evidence="1">
    <location>
        <begin position="277"/>
        <end position="324"/>
    </location>
</feature>
<dbReference type="AlphaFoldDB" id="A0A482WS07"/>
<gene>
    <name evidence="3" type="ORF">LSTR_LSTR005374</name>
</gene>
<dbReference type="Proteomes" id="UP000291343">
    <property type="component" value="Unassembled WGS sequence"/>
</dbReference>
<evidence type="ECO:0000313" key="3">
    <source>
        <dbReference type="EMBL" id="RZF35961.1"/>
    </source>
</evidence>
<comment type="caution">
    <text evidence="3">The sequence shown here is derived from an EMBL/GenBank/DDBJ whole genome shotgun (WGS) entry which is preliminary data.</text>
</comment>
<reference evidence="3 4" key="1">
    <citation type="journal article" date="2017" name="Gigascience">
        <title>Genome sequence of the small brown planthopper, Laodelphax striatellus.</title>
        <authorList>
            <person name="Zhu J."/>
            <person name="Jiang F."/>
            <person name="Wang X."/>
            <person name="Yang P."/>
            <person name="Bao Y."/>
            <person name="Zhao W."/>
            <person name="Wang W."/>
            <person name="Lu H."/>
            <person name="Wang Q."/>
            <person name="Cui N."/>
            <person name="Li J."/>
            <person name="Chen X."/>
            <person name="Luo L."/>
            <person name="Yu J."/>
            <person name="Kang L."/>
            <person name="Cui F."/>
        </authorList>
    </citation>
    <scope>NUCLEOTIDE SEQUENCE [LARGE SCALE GENOMIC DNA]</scope>
    <source>
        <strain evidence="3">Lst14</strain>
    </source>
</reference>
<evidence type="ECO:0000256" key="2">
    <source>
        <dbReference type="SAM" id="Phobius"/>
    </source>
</evidence>
<protein>
    <submittedName>
        <fullName evidence="3">Uncharacterized protein</fullName>
    </submittedName>
</protein>
<feature type="transmembrane region" description="Helical" evidence="2">
    <location>
        <begin position="161"/>
        <end position="186"/>
    </location>
</feature>
<dbReference type="EMBL" id="QKKF02027185">
    <property type="protein sequence ID" value="RZF35961.1"/>
    <property type="molecule type" value="Genomic_DNA"/>
</dbReference>
<keyword evidence="2" id="KW-1133">Transmembrane helix</keyword>
<organism evidence="3 4">
    <name type="scientific">Laodelphax striatellus</name>
    <name type="common">Small brown planthopper</name>
    <name type="synonym">Delphax striatella</name>
    <dbReference type="NCBI Taxonomy" id="195883"/>
    <lineage>
        <taxon>Eukaryota</taxon>
        <taxon>Metazoa</taxon>
        <taxon>Ecdysozoa</taxon>
        <taxon>Arthropoda</taxon>
        <taxon>Hexapoda</taxon>
        <taxon>Insecta</taxon>
        <taxon>Pterygota</taxon>
        <taxon>Neoptera</taxon>
        <taxon>Paraneoptera</taxon>
        <taxon>Hemiptera</taxon>
        <taxon>Auchenorrhyncha</taxon>
        <taxon>Fulgoroidea</taxon>
        <taxon>Delphacidae</taxon>
        <taxon>Criomorphinae</taxon>
        <taxon>Laodelphax</taxon>
    </lineage>
</organism>
<keyword evidence="2" id="KW-0812">Transmembrane</keyword>
<feature type="region of interest" description="Disordered" evidence="1">
    <location>
        <begin position="1"/>
        <end position="25"/>
    </location>
</feature>
<sequence>MEGKKQGMVAKSPPSEEKCSATHVSNTSGEDTMTLALTGLGTLQCICGLLMGVFGILAIIHGAAMAGVGAGLWAGAAALACGCVALTAGLKRFCYQNDRTTLALTIYLALCLVCLAVDTLALLLTSTGLLRDSHRPSITYLQLDESGTSQVELEDTNWIPVLANVGLLLSISLHTLATIVAVYRVYKLVCPCTRPRGSSKSGLLFAQESPTASYCSTSGSKHKLVRHWLGQQSPSLTPHPPNILIYPPHLIMEGGSPVYGVIPPPTLYAPYMHPMRPPSSSHYHRRASPNYRGEEERRRRKNYENNKIREKTKPKEKEREITEEELERTYTGLDREIAEEFISIAMQPRDSPIDLNRTSLSKEI</sequence>
<feature type="compositionally biased region" description="Basic and acidic residues" evidence="1">
    <location>
        <begin position="292"/>
        <end position="320"/>
    </location>
</feature>
<evidence type="ECO:0000256" key="1">
    <source>
        <dbReference type="SAM" id="MobiDB-lite"/>
    </source>
</evidence>